<protein>
    <submittedName>
        <fullName evidence="2">Uncharacterized protein</fullName>
    </submittedName>
</protein>
<evidence type="ECO:0000313" key="2">
    <source>
        <dbReference type="EMBL" id="PWN97059.1"/>
    </source>
</evidence>
<dbReference type="RefSeq" id="XP_025597338.1">
    <property type="nucleotide sequence ID" value="XM_025742711.1"/>
</dbReference>
<reference evidence="2 3" key="1">
    <citation type="journal article" date="2018" name="Mol. Biol. Evol.">
        <title>Broad Genomic Sampling Reveals a Smut Pathogenic Ancestry of the Fungal Clade Ustilaginomycotina.</title>
        <authorList>
            <person name="Kijpornyongpan T."/>
            <person name="Mondo S.J."/>
            <person name="Barry K."/>
            <person name="Sandor L."/>
            <person name="Lee J."/>
            <person name="Lipzen A."/>
            <person name="Pangilinan J."/>
            <person name="LaButti K."/>
            <person name="Hainaut M."/>
            <person name="Henrissat B."/>
            <person name="Grigoriev I.V."/>
            <person name="Spatafora J.W."/>
            <person name="Aime M.C."/>
        </authorList>
    </citation>
    <scope>NUCLEOTIDE SEQUENCE [LARGE SCALE GENOMIC DNA]</scope>
    <source>
        <strain evidence="2 3">MCA 4186</strain>
    </source>
</reference>
<feature type="region of interest" description="Disordered" evidence="1">
    <location>
        <begin position="87"/>
        <end position="117"/>
    </location>
</feature>
<organism evidence="2 3">
    <name type="scientific">Tilletiopsis washingtonensis</name>
    <dbReference type="NCBI Taxonomy" id="58919"/>
    <lineage>
        <taxon>Eukaryota</taxon>
        <taxon>Fungi</taxon>
        <taxon>Dikarya</taxon>
        <taxon>Basidiomycota</taxon>
        <taxon>Ustilaginomycotina</taxon>
        <taxon>Exobasidiomycetes</taxon>
        <taxon>Entylomatales</taxon>
        <taxon>Entylomatales incertae sedis</taxon>
        <taxon>Tilletiopsis</taxon>
    </lineage>
</organism>
<dbReference type="GeneID" id="37270255"/>
<evidence type="ECO:0000256" key="1">
    <source>
        <dbReference type="SAM" id="MobiDB-lite"/>
    </source>
</evidence>
<accession>A0A316Z615</accession>
<evidence type="ECO:0000313" key="3">
    <source>
        <dbReference type="Proteomes" id="UP000245946"/>
    </source>
</evidence>
<dbReference type="OrthoDB" id="5289249at2759"/>
<gene>
    <name evidence="2" type="ORF">FA09DRAFT_330708</name>
</gene>
<feature type="compositionally biased region" description="Low complexity" evidence="1">
    <location>
        <begin position="9"/>
        <end position="18"/>
    </location>
</feature>
<dbReference type="EMBL" id="KZ819296">
    <property type="protein sequence ID" value="PWN97059.1"/>
    <property type="molecule type" value="Genomic_DNA"/>
</dbReference>
<name>A0A316Z615_9BASI</name>
<feature type="region of interest" description="Disordered" evidence="1">
    <location>
        <begin position="1"/>
        <end position="20"/>
    </location>
</feature>
<dbReference type="STRING" id="58919.A0A316Z615"/>
<proteinExistence type="predicted"/>
<keyword evidence="3" id="KW-1185">Reference proteome</keyword>
<dbReference type="Proteomes" id="UP000245946">
    <property type="component" value="Unassembled WGS sequence"/>
</dbReference>
<sequence length="147" mass="15989">MSFDEERAGPSAPSAPAPYSRIVQHMRIEQPQQSIKGTYQISPYAANPQPPRFDMPRAEVLAASSASAAFEARNSAVNVTVVVRAAGEGEHEEPRWGSAHRRSRSKGGGEGARPGKPVFVNVKSYLSYVKLQMVGHDVAAERTEAWQ</sequence>
<dbReference type="AlphaFoldDB" id="A0A316Z615"/>